<evidence type="ECO:0000313" key="3">
    <source>
        <dbReference type="Proteomes" id="UP001066276"/>
    </source>
</evidence>
<accession>A0AAV7RP68</accession>
<evidence type="ECO:0000313" key="2">
    <source>
        <dbReference type="EMBL" id="KAJ1154291.1"/>
    </source>
</evidence>
<organism evidence="2 3">
    <name type="scientific">Pleurodeles waltl</name>
    <name type="common">Iberian ribbed newt</name>
    <dbReference type="NCBI Taxonomy" id="8319"/>
    <lineage>
        <taxon>Eukaryota</taxon>
        <taxon>Metazoa</taxon>
        <taxon>Chordata</taxon>
        <taxon>Craniata</taxon>
        <taxon>Vertebrata</taxon>
        <taxon>Euteleostomi</taxon>
        <taxon>Amphibia</taxon>
        <taxon>Batrachia</taxon>
        <taxon>Caudata</taxon>
        <taxon>Salamandroidea</taxon>
        <taxon>Salamandridae</taxon>
        <taxon>Pleurodelinae</taxon>
        <taxon>Pleurodeles</taxon>
    </lineage>
</organism>
<gene>
    <name evidence="2" type="ORF">NDU88_007044</name>
</gene>
<feature type="compositionally biased region" description="Low complexity" evidence="1">
    <location>
        <begin position="38"/>
        <end position="65"/>
    </location>
</feature>
<proteinExistence type="predicted"/>
<evidence type="ECO:0000256" key="1">
    <source>
        <dbReference type="SAM" id="MobiDB-lite"/>
    </source>
</evidence>
<dbReference type="EMBL" id="JANPWB010000009">
    <property type="protein sequence ID" value="KAJ1154291.1"/>
    <property type="molecule type" value="Genomic_DNA"/>
</dbReference>
<dbReference type="Proteomes" id="UP001066276">
    <property type="component" value="Chromosome 5"/>
</dbReference>
<feature type="region of interest" description="Disordered" evidence="1">
    <location>
        <begin position="1"/>
        <end position="77"/>
    </location>
</feature>
<reference evidence="2" key="1">
    <citation type="journal article" date="2022" name="bioRxiv">
        <title>Sequencing and chromosome-scale assembly of the giantPleurodeles waltlgenome.</title>
        <authorList>
            <person name="Brown T."/>
            <person name="Elewa A."/>
            <person name="Iarovenko S."/>
            <person name="Subramanian E."/>
            <person name="Araus A.J."/>
            <person name="Petzold A."/>
            <person name="Susuki M."/>
            <person name="Suzuki K.-i.T."/>
            <person name="Hayashi T."/>
            <person name="Toyoda A."/>
            <person name="Oliveira C."/>
            <person name="Osipova E."/>
            <person name="Leigh N.D."/>
            <person name="Simon A."/>
            <person name="Yun M.H."/>
        </authorList>
    </citation>
    <scope>NUCLEOTIDE SEQUENCE</scope>
    <source>
        <strain evidence="2">20211129_DDA</strain>
        <tissue evidence="2">Liver</tissue>
    </source>
</reference>
<dbReference type="AlphaFoldDB" id="A0AAV7RP68"/>
<keyword evidence="3" id="KW-1185">Reference proteome</keyword>
<protein>
    <submittedName>
        <fullName evidence="2">Uncharacterized protein</fullName>
    </submittedName>
</protein>
<sequence length="77" mass="8120">MEGYPNPGLSRPPQVQKRKRHLRSRGRGRETPTGLPTVQEAQNGQQEAVAAAASLGGSSPDPGSLLREASEDGTDLV</sequence>
<name>A0AAV7RP68_PLEWA</name>
<feature type="compositionally biased region" description="Basic residues" evidence="1">
    <location>
        <begin position="16"/>
        <end position="26"/>
    </location>
</feature>
<comment type="caution">
    <text evidence="2">The sequence shown here is derived from an EMBL/GenBank/DDBJ whole genome shotgun (WGS) entry which is preliminary data.</text>
</comment>